<evidence type="ECO:0000313" key="4">
    <source>
        <dbReference type="Proteomes" id="UP001472677"/>
    </source>
</evidence>
<evidence type="ECO:0000313" key="3">
    <source>
        <dbReference type="EMBL" id="KAK8552004.1"/>
    </source>
</evidence>
<gene>
    <name evidence="3" type="ORF">V6N12_040620</name>
</gene>
<feature type="chain" id="PRO_5045085711" evidence="2">
    <location>
        <begin position="25"/>
        <end position="80"/>
    </location>
</feature>
<evidence type="ECO:0000256" key="1">
    <source>
        <dbReference type="SAM" id="MobiDB-lite"/>
    </source>
</evidence>
<evidence type="ECO:0000256" key="2">
    <source>
        <dbReference type="SAM" id="SignalP"/>
    </source>
</evidence>
<protein>
    <submittedName>
        <fullName evidence="3">Uncharacterized protein</fullName>
    </submittedName>
</protein>
<comment type="caution">
    <text evidence="3">The sequence shown here is derived from an EMBL/GenBank/DDBJ whole genome shotgun (WGS) entry which is preliminary data.</text>
</comment>
<accession>A0ABR2E488</accession>
<feature type="signal peptide" evidence="2">
    <location>
        <begin position="1"/>
        <end position="24"/>
    </location>
</feature>
<dbReference type="Proteomes" id="UP001472677">
    <property type="component" value="Unassembled WGS sequence"/>
</dbReference>
<keyword evidence="4" id="KW-1185">Reference proteome</keyword>
<sequence length="80" mass="8410">MKRFLFVLSLLALLVSIQLHAVHGRALEGNAVVPGRTGEGAADDEVVPVGADSANKSSSPKFKRMAFRLTSGPSRKGPGH</sequence>
<dbReference type="EMBL" id="JBBPBM010000020">
    <property type="protein sequence ID" value="KAK8552004.1"/>
    <property type="molecule type" value="Genomic_DNA"/>
</dbReference>
<feature type="region of interest" description="Disordered" evidence="1">
    <location>
        <begin position="31"/>
        <end position="59"/>
    </location>
</feature>
<organism evidence="3 4">
    <name type="scientific">Hibiscus sabdariffa</name>
    <name type="common">roselle</name>
    <dbReference type="NCBI Taxonomy" id="183260"/>
    <lineage>
        <taxon>Eukaryota</taxon>
        <taxon>Viridiplantae</taxon>
        <taxon>Streptophyta</taxon>
        <taxon>Embryophyta</taxon>
        <taxon>Tracheophyta</taxon>
        <taxon>Spermatophyta</taxon>
        <taxon>Magnoliopsida</taxon>
        <taxon>eudicotyledons</taxon>
        <taxon>Gunneridae</taxon>
        <taxon>Pentapetalae</taxon>
        <taxon>rosids</taxon>
        <taxon>malvids</taxon>
        <taxon>Malvales</taxon>
        <taxon>Malvaceae</taxon>
        <taxon>Malvoideae</taxon>
        <taxon>Hibiscus</taxon>
    </lineage>
</organism>
<reference evidence="3 4" key="1">
    <citation type="journal article" date="2024" name="G3 (Bethesda)">
        <title>Genome assembly of Hibiscus sabdariffa L. provides insights into metabolisms of medicinal natural products.</title>
        <authorList>
            <person name="Kim T."/>
        </authorList>
    </citation>
    <scope>NUCLEOTIDE SEQUENCE [LARGE SCALE GENOMIC DNA]</scope>
    <source>
        <strain evidence="3">TK-2024</strain>
        <tissue evidence="3">Old leaves</tissue>
    </source>
</reference>
<name>A0ABR2E488_9ROSI</name>
<keyword evidence="2" id="KW-0732">Signal</keyword>
<proteinExistence type="predicted"/>